<sequence>MFMKSRFFAPLRLAATAALYSSAALSAAQAADMLYYAPPAIPYPVDQTCTNQHVLSRVSYYFYHQVRHVPGLPPVRIQGFSNIQNDHYEPPVNAYAIPRHYCTATAHMNDGSSYPLAYVVAHGQGFAGFGGINVDFCVEGFDKWRVHNYDCRTARWNYLVRHKRGPVHSSAY</sequence>
<keyword evidence="1" id="KW-0732">Signal</keyword>
<feature type="signal peptide" evidence="1">
    <location>
        <begin position="1"/>
        <end position="30"/>
    </location>
</feature>
<dbReference type="STRING" id="1902579.BHV28_06960"/>
<reference evidence="2 3" key="1">
    <citation type="journal article" date="2010" name="Science">
        <title>Genomic comparison of the ants Camponotus floridanus and Harpegnathos saltator.</title>
        <authorList>
            <person name="Bonasio R."/>
            <person name="Zhang G."/>
            <person name="Ye C."/>
            <person name="Mutti N.S."/>
            <person name="Fang X."/>
            <person name="Qin N."/>
            <person name="Donahue G."/>
            <person name="Yang P."/>
            <person name="Li Q."/>
            <person name="Li C."/>
            <person name="Zhang P."/>
            <person name="Huang Z."/>
            <person name="Berger S.L."/>
            <person name="Reinberg D."/>
            <person name="Wang J."/>
            <person name="Liebig J."/>
        </authorList>
    </citation>
    <scope>NUCLEOTIDE SEQUENCE [LARGE SCALE GENOMIC DNA]</scope>
    <source>
        <strain evidence="2 3">Hsal</strain>
    </source>
</reference>
<evidence type="ECO:0000313" key="2">
    <source>
        <dbReference type="EMBL" id="AQS41398.1"/>
    </source>
</evidence>
<dbReference type="EMBL" id="CP017315">
    <property type="protein sequence ID" value="AQS41398.1"/>
    <property type="molecule type" value="Genomic_DNA"/>
</dbReference>
<keyword evidence="3" id="KW-1185">Reference proteome</keyword>
<dbReference type="KEGG" id="thd:BHV28_06960"/>
<dbReference type="Proteomes" id="UP000188912">
    <property type="component" value="Chromosome"/>
</dbReference>
<evidence type="ECO:0000313" key="3">
    <source>
        <dbReference type="Proteomes" id="UP000188912"/>
    </source>
</evidence>
<accession>A0A1U9JU63</accession>
<dbReference type="AlphaFoldDB" id="A0A1U9JU63"/>
<evidence type="ECO:0000256" key="1">
    <source>
        <dbReference type="SAM" id="SignalP"/>
    </source>
</evidence>
<proteinExistence type="predicted"/>
<gene>
    <name evidence="2" type="ORF">BHV28_06960</name>
</gene>
<protein>
    <submittedName>
        <fullName evidence="2">Uncharacterized protein</fullName>
    </submittedName>
</protein>
<feature type="chain" id="PRO_5010731052" evidence="1">
    <location>
        <begin position="31"/>
        <end position="172"/>
    </location>
</feature>
<reference evidence="2 3" key="2">
    <citation type="journal article" date="2016" name="Sci. Rep.">
        <title>The genome of Rhizobiales bacteria in predatory ants reveals urease gene functions but no genes for nitrogen fixation.</title>
        <authorList>
            <person name="Neuvonen M.M."/>
            <person name="Tamarit D."/>
            <person name="Naslund K."/>
            <person name="Liebig J."/>
            <person name="Feldhaar H."/>
            <person name="Moran N.A."/>
            <person name="Guy L."/>
            <person name="Andersson S.G."/>
        </authorList>
    </citation>
    <scope>NUCLEOTIDE SEQUENCE [LARGE SCALE GENOMIC DNA]</scope>
    <source>
        <strain evidence="2 3">Hsal</strain>
    </source>
</reference>
<organism evidence="2 3">
    <name type="scientific">Candidatus Tokpelaia hoelldobleri</name>
    <dbReference type="NCBI Taxonomy" id="1902579"/>
    <lineage>
        <taxon>Bacteria</taxon>
        <taxon>Pseudomonadati</taxon>
        <taxon>Pseudomonadota</taxon>
        <taxon>Alphaproteobacteria</taxon>
        <taxon>Hyphomicrobiales</taxon>
        <taxon>Candidatus Tokpelaia</taxon>
    </lineage>
</organism>
<name>A0A1U9JU63_9HYPH</name>